<evidence type="ECO:0000313" key="4">
    <source>
        <dbReference type="EMBL" id="NGP87738.1"/>
    </source>
</evidence>
<accession>A0A6M1SUW8</accession>
<dbReference type="Gene3D" id="2.40.50.100">
    <property type="match status" value="1"/>
</dbReference>
<dbReference type="Gene3D" id="2.40.30.170">
    <property type="match status" value="1"/>
</dbReference>
<dbReference type="Gene3D" id="2.40.420.20">
    <property type="match status" value="1"/>
</dbReference>
<protein>
    <submittedName>
        <fullName evidence="4">Efflux RND transporter periplasmic adaptor subunit</fullName>
    </submittedName>
</protein>
<dbReference type="GO" id="GO:1990281">
    <property type="term" value="C:efflux pump complex"/>
    <property type="evidence" value="ECO:0007669"/>
    <property type="project" value="TreeGrafter"/>
</dbReference>
<proteinExistence type="inferred from homology"/>
<reference evidence="4 5" key="1">
    <citation type="submission" date="2020-02" db="EMBL/GenBank/DDBJ databases">
        <title>Aliifodinibius halophilus 2W32, complete genome.</title>
        <authorList>
            <person name="Li Y."/>
            <person name="Wu S."/>
        </authorList>
    </citation>
    <scope>NUCLEOTIDE SEQUENCE [LARGE SCALE GENOMIC DNA]</scope>
    <source>
        <strain evidence="4 5">2W32</strain>
    </source>
</reference>
<evidence type="ECO:0000313" key="5">
    <source>
        <dbReference type="Proteomes" id="UP000479132"/>
    </source>
</evidence>
<feature type="domain" description="CusB-like beta-barrel" evidence="3">
    <location>
        <begin position="220"/>
        <end position="289"/>
    </location>
</feature>
<keyword evidence="5" id="KW-1185">Reference proteome</keyword>
<name>A0A6M1SUW8_9BACT</name>
<evidence type="ECO:0000259" key="2">
    <source>
        <dbReference type="Pfam" id="PF25917"/>
    </source>
</evidence>
<feature type="domain" description="Multidrug resistance protein MdtA-like barrel-sandwich hybrid" evidence="2">
    <location>
        <begin position="76"/>
        <end position="212"/>
    </location>
</feature>
<dbReference type="PANTHER" id="PTHR30469:SF15">
    <property type="entry name" value="HLYD FAMILY OF SECRETION PROTEINS"/>
    <property type="match status" value="1"/>
</dbReference>
<sequence>MHSTSKNIYRNLFFSILCIGIILSGCKNGEEEDKNPLSEEEQESAEVRPEVIFAIADSKPIYQHIESQGVVEANQSVELKPKISGYVERSYITEGRSVQKGDTLLVFDRREAKMAVQQAQNTYEEALHKYRIEMNMRTNGNNSGTNGDHKKDAGKQMVRITTGLAKAELELEQAKLDLSYTVLKAPFTGTLSTDRRLANGTYVNAGTKVGELVDDRTVRLRFDVLESELSKIESGMEVKLSGPGAEQLKGTVMAVDPVVDTKTKTGTIIVEAENRDGILSPGMTVEGRIQVLKQEGKVRVPRSAILSRDGGRTLLFKLKPENDEVHWVYVEPEALNSQWAIINHEQVAPGDTIAVDRHFALSHLQIVKPRLQTPE</sequence>
<evidence type="ECO:0000259" key="3">
    <source>
        <dbReference type="Pfam" id="PF25954"/>
    </source>
</evidence>
<dbReference type="EMBL" id="JAALLS010000005">
    <property type="protein sequence ID" value="NGP87738.1"/>
    <property type="molecule type" value="Genomic_DNA"/>
</dbReference>
<dbReference type="RefSeq" id="WP_165266774.1">
    <property type="nucleotide sequence ID" value="NZ_JAALLS010000005.1"/>
</dbReference>
<dbReference type="PANTHER" id="PTHR30469">
    <property type="entry name" value="MULTIDRUG RESISTANCE PROTEIN MDTA"/>
    <property type="match status" value="1"/>
</dbReference>
<dbReference type="Pfam" id="PF25954">
    <property type="entry name" value="Beta-barrel_RND_2"/>
    <property type="match status" value="1"/>
</dbReference>
<dbReference type="InterPro" id="IPR006143">
    <property type="entry name" value="RND_pump_MFP"/>
</dbReference>
<evidence type="ECO:0000256" key="1">
    <source>
        <dbReference type="ARBA" id="ARBA00009477"/>
    </source>
</evidence>
<dbReference type="InterPro" id="IPR058792">
    <property type="entry name" value="Beta-barrel_RND_2"/>
</dbReference>
<comment type="caution">
    <text evidence="4">The sequence shown here is derived from an EMBL/GenBank/DDBJ whole genome shotgun (WGS) entry which is preliminary data.</text>
</comment>
<dbReference type="InterPro" id="IPR058625">
    <property type="entry name" value="MdtA-like_BSH"/>
</dbReference>
<dbReference type="Proteomes" id="UP000479132">
    <property type="component" value="Unassembled WGS sequence"/>
</dbReference>
<dbReference type="PROSITE" id="PS51257">
    <property type="entry name" value="PROKAR_LIPOPROTEIN"/>
    <property type="match status" value="1"/>
</dbReference>
<dbReference type="Pfam" id="PF25917">
    <property type="entry name" value="BSH_RND"/>
    <property type="match status" value="1"/>
</dbReference>
<comment type="similarity">
    <text evidence="1">Belongs to the membrane fusion protein (MFP) (TC 8.A.1) family.</text>
</comment>
<dbReference type="NCBIfam" id="TIGR01730">
    <property type="entry name" value="RND_mfp"/>
    <property type="match status" value="1"/>
</dbReference>
<gene>
    <name evidence="4" type="ORF">G3569_05175</name>
</gene>
<dbReference type="SUPFAM" id="SSF111369">
    <property type="entry name" value="HlyD-like secretion proteins"/>
    <property type="match status" value="1"/>
</dbReference>
<organism evidence="4 5">
    <name type="scientific">Fodinibius halophilus</name>
    <dbReference type="NCBI Taxonomy" id="1736908"/>
    <lineage>
        <taxon>Bacteria</taxon>
        <taxon>Pseudomonadati</taxon>
        <taxon>Balneolota</taxon>
        <taxon>Balneolia</taxon>
        <taxon>Balneolales</taxon>
        <taxon>Balneolaceae</taxon>
        <taxon>Fodinibius</taxon>
    </lineage>
</organism>
<dbReference type="GO" id="GO:0015562">
    <property type="term" value="F:efflux transmembrane transporter activity"/>
    <property type="evidence" value="ECO:0007669"/>
    <property type="project" value="TreeGrafter"/>
</dbReference>
<dbReference type="Gene3D" id="1.10.287.470">
    <property type="entry name" value="Helix hairpin bin"/>
    <property type="match status" value="1"/>
</dbReference>
<dbReference type="AlphaFoldDB" id="A0A6M1SUW8"/>